<reference evidence="2 3" key="2">
    <citation type="submission" date="2020-06" db="EMBL/GenBank/DDBJ databases">
        <title>Polyphasic characterization of a Rahnella strain isolated from tree sap.</title>
        <authorList>
            <person name="Kim I.S."/>
        </authorList>
    </citation>
    <scope>NUCLEOTIDE SEQUENCE [LARGE SCALE GENOMIC DNA]</scope>
    <source>
        <strain evidence="2 3">SAP-1</strain>
    </source>
</reference>
<dbReference type="EMBL" id="JAADJU010000004">
    <property type="protein sequence ID" value="NMP27210.1"/>
    <property type="molecule type" value="Genomic_DNA"/>
</dbReference>
<proteinExistence type="predicted"/>
<dbReference type="RefSeq" id="WP_169402898.1">
    <property type="nucleotide sequence ID" value="NZ_JAADJU010000004.1"/>
</dbReference>
<evidence type="ECO:0000313" key="3">
    <source>
        <dbReference type="Proteomes" id="UP000585363"/>
    </source>
</evidence>
<dbReference type="Pfam" id="PF14491">
    <property type="entry name" value="DUF4435"/>
    <property type="match status" value="1"/>
</dbReference>
<protein>
    <submittedName>
        <fullName evidence="2">DUF4435 domain-containing protein</fullName>
    </submittedName>
</protein>
<reference evidence="2 3" key="1">
    <citation type="submission" date="2020-01" db="EMBL/GenBank/DDBJ databases">
        <authorList>
            <person name="Lee S.D."/>
        </authorList>
    </citation>
    <scope>NUCLEOTIDE SEQUENCE [LARGE SCALE GENOMIC DNA]</scope>
    <source>
        <strain evidence="2 3">SAP-1</strain>
    </source>
</reference>
<dbReference type="InterPro" id="IPR029492">
    <property type="entry name" value="DUF4435"/>
</dbReference>
<gene>
    <name evidence="2" type="ORF">GW590_10070</name>
</gene>
<comment type="caution">
    <text evidence="2">The sequence shown here is derived from an EMBL/GenBank/DDBJ whole genome shotgun (WGS) entry which is preliminary data.</text>
</comment>
<dbReference type="AlphaFoldDB" id="A0A848MJF7"/>
<sequence length="299" mass="34374">MEDDFISRTPNGLFAEATVRDVSLIFHIEGKGESNDITKLPDYIFYNSIISNFFDGKYEIKVEGGKTTLKSIVENLSSLSDGDSHIIFMDRDHDEILSNGLIDNDFVFYTFGYSYENDFWTSKVLKKILSSLLAGNPKIDGFINDWKKLEKKISFIHKFNLLSKVNGQQIFNFGGLCGVIFKYINGSFVIDPSCTLRVKNLWNGFGVHFTPETRTTNKFLKRKFYSHPGYLIQGHAYEFYALEAIHQLNSSCQFFEQNSKSFSIYKNIAFAHFSEAPRNFMSTSAIDYYEKIFTNIQQA</sequence>
<accession>A0A848MJF7</accession>
<feature type="domain" description="DUF4435" evidence="1">
    <location>
        <begin position="42"/>
        <end position="137"/>
    </location>
</feature>
<evidence type="ECO:0000313" key="2">
    <source>
        <dbReference type="EMBL" id="NMP27210.1"/>
    </source>
</evidence>
<evidence type="ECO:0000259" key="1">
    <source>
        <dbReference type="Pfam" id="PF14491"/>
    </source>
</evidence>
<organism evidence="2 3">
    <name type="scientific">Rouxiella aceris</name>
    <dbReference type="NCBI Taxonomy" id="2703884"/>
    <lineage>
        <taxon>Bacteria</taxon>
        <taxon>Pseudomonadati</taxon>
        <taxon>Pseudomonadota</taxon>
        <taxon>Gammaproteobacteria</taxon>
        <taxon>Enterobacterales</taxon>
        <taxon>Yersiniaceae</taxon>
        <taxon>Rouxiella</taxon>
    </lineage>
</organism>
<dbReference type="Proteomes" id="UP000585363">
    <property type="component" value="Unassembled WGS sequence"/>
</dbReference>
<keyword evidence="3" id="KW-1185">Reference proteome</keyword>
<name>A0A848MJF7_9GAMM</name>